<dbReference type="Proteomes" id="UP000184048">
    <property type="component" value="Unassembled WGS sequence"/>
</dbReference>
<gene>
    <name evidence="1" type="ORF">SAMN02745131_00781</name>
</gene>
<sequence>MRANLTYCFSIAILTFTIFSCKKESEVLDGHDYETDRLTEVLPLQVGKTITYQTDSLVFTNFNRNEEIHSYIEKDTIDDKFMDAMGRTSYRVTRFMQDINGTKPRFSSGTFFITPTASTVEINDNNLRFVKLALPLREGTTWNGNLYLPDEPYSTMYNFSNDNRMDIWAYTYSKVNDVFTYNSTALNNVVTVTGIDYSNLADTVTVAENAVNVSGKTTVYLRGTATDSIRVSAATPTPNTSILALYNRTNQPLTLNGIAVPAGQGRTYEFVNGNWTYGTKDNNGNRIDVLNPELPFGSRSLMIDKYAPGIGLVYQEYVLWEYQYKITNGSDDGTKTGFGVKRRMINHN</sequence>
<proteinExistence type="predicted"/>
<dbReference type="EMBL" id="FQUU01000002">
    <property type="protein sequence ID" value="SHE60482.1"/>
    <property type="molecule type" value="Genomic_DNA"/>
</dbReference>
<name>A0A1M4UUV1_9BACT</name>
<accession>A0A1M4UUV1</accession>
<dbReference type="STRING" id="1121884.SAMN02745131_00781"/>
<dbReference type="AlphaFoldDB" id="A0A1M4UUV1"/>
<dbReference type="RefSeq" id="WP_072833912.1">
    <property type="nucleotide sequence ID" value="NZ_FQUU01000002.1"/>
</dbReference>
<dbReference type="OrthoDB" id="668891at2"/>
<keyword evidence="2" id="KW-1185">Reference proteome</keyword>
<evidence type="ECO:0000313" key="2">
    <source>
        <dbReference type="Proteomes" id="UP000184048"/>
    </source>
</evidence>
<protein>
    <submittedName>
        <fullName evidence="1">Uncharacterized protein</fullName>
    </submittedName>
</protein>
<dbReference type="PROSITE" id="PS51257">
    <property type="entry name" value="PROKAR_LIPOPROTEIN"/>
    <property type="match status" value="1"/>
</dbReference>
<reference evidence="1 2" key="1">
    <citation type="submission" date="2016-11" db="EMBL/GenBank/DDBJ databases">
        <authorList>
            <person name="Jaros S."/>
            <person name="Januszkiewicz K."/>
            <person name="Wedrychowicz H."/>
        </authorList>
    </citation>
    <scope>NUCLEOTIDE SEQUENCE [LARGE SCALE GENOMIC DNA]</scope>
    <source>
        <strain evidence="1 2">DSM 18119</strain>
    </source>
</reference>
<evidence type="ECO:0000313" key="1">
    <source>
        <dbReference type="EMBL" id="SHE60482.1"/>
    </source>
</evidence>
<organism evidence="1 2">
    <name type="scientific">Flavisolibacter ginsengisoli DSM 18119</name>
    <dbReference type="NCBI Taxonomy" id="1121884"/>
    <lineage>
        <taxon>Bacteria</taxon>
        <taxon>Pseudomonadati</taxon>
        <taxon>Bacteroidota</taxon>
        <taxon>Chitinophagia</taxon>
        <taxon>Chitinophagales</taxon>
        <taxon>Chitinophagaceae</taxon>
        <taxon>Flavisolibacter</taxon>
    </lineage>
</organism>